<feature type="compositionally biased region" description="Basic and acidic residues" evidence="1">
    <location>
        <begin position="103"/>
        <end position="115"/>
    </location>
</feature>
<dbReference type="OrthoDB" id="3772124at2759"/>
<dbReference type="eggNOG" id="ENOG502RA6F">
    <property type="taxonomic scope" value="Eukaryota"/>
</dbReference>
<dbReference type="OMA" id="PYSEKQY"/>
<keyword evidence="3" id="KW-1185">Reference proteome</keyword>
<feature type="compositionally biased region" description="Polar residues" evidence="1">
    <location>
        <begin position="48"/>
        <end position="57"/>
    </location>
</feature>
<accession>M2SVB5</accession>
<feature type="compositionally biased region" description="Basic and acidic residues" evidence="1">
    <location>
        <begin position="10"/>
        <end position="25"/>
    </location>
</feature>
<feature type="region of interest" description="Disordered" evidence="1">
    <location>
        <begin position="1"/>
        <end position="115"/>
    </location>
</feature>
<dbReference type="HOGENOM" id="CLU_1722207_0_0_1"/>
<evidence type="ECO:0000313" key="2">
    <source>
        <dbReference type="EMBL" id="EMD89300.1"/>
    </source>
</evidence>
<sequence>MDHYPTVSVNERETPSSRISSRHDSVSSVGKTSTRSKRSSTMQTTSSAERQSYSYHSFPSPSTHSPVSNSSRSNSSSSNHSNFQRIEEEYARYTNAPPPYSEKQYEGKTEEEKSNMRMKDYTKELSRIMTRQLVRGLKIRVGIVEDNAFNMGWTWYGFV</sequence>
<evidence type="ECO:0000313" key="3">
    <source>
        <dbReference type="Proteomes" id="UP000016936"/>
    </source>
</evidence>
<gene>
    <name evidence="2" type="ORF">COCHEDRAFT_1226429</name>
</gene>
<reference evidence="3" key="2">
    <citation type="journal article" date="2013" name="PLoS Genet.">
        <title>Comparative genome structure, secondary metabolite, and effector coding capacity across Cochliobolus pathogens.</title>
        <authorList>
            <person name="Condon B.J."/>
            <person name="Leng Y."/>
            <person name="Wu D."/>
            <person name="Bushley K.E."/>
            <person name="Ohm R.A."/>
            <person name="Otillar R."/>
            <person name="Martin J."/>
            <person name="Schackwitz W."/>
            <person name="Grimwood J."/>
            <person name="MohdZainudin N."/>
            <person name="Xue C."/>
            <person name="Wang R."/>
            <person name="Manning V.A."/>
            <person name="Dhillon B."/>
            <person name="Tu Z.J."/>
            <person name="Steffenson B.J."/>
            <person name="Salamov A."/>
            <person name="Sun H."/>
            <person name="Lowry S."/>
            <person name="LaButti K."/>
            <person name="Han J."/>
            <person name="Copeland A."/>
            <person name="Lindquist E."/>
            <person name="Barry K."/>
            <person name="Schmutz J."/>
            <person name="Baker S.E."/>
            <person name="Ciuffetti L.M."/>
            <person name="Grigoriev I.V."/>
            <person name="Zhong S."/>
            <person name="Turgeon B.G."/>
        </authorList>
    </citation>
    <scope>NUCLEOTIDE SEQUENCE [LARGE SCALE GENOMIC DNA]</scope>
    <source>
        <strain evidence="3">C5 / ATCC 48332 / race O</strain>
    </source>
</reference>
<organism evidence="2 3">
    <name type="scientific">Cochliobolus heterostrophus (strain C5 / ATCC 48332 / race O)</name>
    <name type="common">Southern corn leaf blight fungus</name>
    <name type="synonym">Bipolaris maydis</name>
    <dbReference type="NCBI Taxonomy" id="701091"/>
    <lineage>
        <taxon>Eukaryota</taxon>
        <taxon>Fungi</taxon>
        <taxon>Dikarya</taxon>
        <taxon>Ascomycota</taxon>
        <taxon>Pezizomycotina</taxon>
        <taxon>Dothideomycetes</taxon>
        <taxon>Pleosporomycetidae</taxon>
        <taxon>Pleosporales</taxon>
        <taxon>Pleosporineae</taxon>
        <taxon>Pleosporaceae</taxon>
        <taxon>Bipolaris</taxon>
    </lineage>
</organism>
<reference evidence="2 3" key="1">
    <citation type="journal article" date="2012" name="PLoS Pathog.">
        <title>Diverse lifestyles and strategies of plant pathogenesis encoded in the genomes of eighteen Dothideomycetes fungi.</title>
        <authorList>
            <person name="Ohm R.A."/>
            <person name="Feau N."/>
            <person name="Henrissat B."/>
            <person name="Schoch C.L."/>
            <person name="Horwitz B.A."/>
            <person name="Barry K.W."/>
            <person name="Condon B.J."/>
            <person name="Copeland A.C."/>
            <person name="Dhillon B."/>
            <person name="Glaser F."/>
            <person name="Hesse C.N."/>
            <person name="Kosti I."/>
            <person name="LaButti K."/>
            <person name="Lindquist E.A."/>
            <person name="Lucas S."/>
            <person name="Salamov A.A."/>
            <person name="Bradshaw R.E."/>
            <person name="Ciuffetti L."/>
            <person name="Hamelin R.C."/>
            <person name="Kema G.H.J."/>
            <person name="Lawrence C."/>
            <person name="Scott J.A."/>
            <person name="Spatafora J.W."/>
            <person name="Turgeon B.G."/>
            <person name="de Wit P.J.G.M."/>
            <person name="Zhong S."/>
            <person name="Goodwin S.B."/>
            <person name="Grigoriev I.V."/>
        </authorList>
    </citation>
    <scope>NUCLEOTIDE SEQUENCE [LARGE SCALE GENOMIC DNA]</scope>
    <source>
        <strain evidence="3">C5 / ATCC 48332 / race O</strain>
    </source>
</reference>
<dbReference type="Proteomes" id="UP000016936">
    <property type="component" value="Unassembled WGS sequence"/>
</dbReference>
<evidence type="ECO:0000256" key="1">
    <source>
        <dbReference type="SAM" id="MobiDB-lite"/>
    </source>
</evidence>
<dbReference type="AlphaFoldDB" id="M2SVB5"/>
<dbReference type="EMBL" id="KB445579">
    <property type="protein sequence ID" value="EMD89300.1"/>
    <property type="molecule type" value="Genomic_DNA"/>
</dbReference>
<feature type="compositionally biased region" description="Low complexity" evidence="1">
    <location>
        <begin position="59"/>
        <end position="82"/>
    </location>
</feature>
<protein>
    <submittedName>
        <fullName evidence="2">Uncharacterized protein</fullName>
    </submittedName>
</protein>
<name>M2SVB5_COCH5</name>
<proteinExistence type="predicted"/>
<feature type="compositionally biased region" description="Low complexity" evidence="1">
    <location>
        <begin position="26"/>
        <end position="47"/>
    </location>
</feature>